<dbReference type="EMBL" id="STGT01000002">
    <property type="protein sequence ID" value="THV15557.1"/>
    <property type="molecule type" value="Genomic_DNA"/>
</dbReference>
<feature type="compositionally biased region" description="Basic and acidic residues" evidence="1">
    <location>
        <begin position="49"/>
        <end position="74"/>
    </location>
</feature>
<protein>
    <submittedName>
        <fullName evidence="2">Uncharacterized protein</fullName>
    </submittedName>
</protein>
<gene>
    <name evidence="2" type="ORF">E9677_09435</name>
</gene>
<feature type="compositionally biased region" description="Acidic residues" evidence="1">
    <location>
        <begin position="82"/>
        <end position="92"/>
    </location>
</feature>
<sequence length="122" mass="13455">MVERISRISRSDATSPTDIGHTLNIGSDADNAWVAARQSQINRDIEERRRTMLEEKAEHGTLDDEQADGDHEPPTDTGVETSDADDTAEDGAEEPRLSGESERIGTQNFDEDTPFGDRTLIV</sequence>
<feature type="region of interest" description="Disordered" evidence="1">
    <location>
        <begin position="1"/>
        <end position="25"/>
    </location>
</feature>
<dbReference type="RefSeq" id="WP_136557831.1">
    <property type="nucleotide sequence ID" value="NZ_STGT01000002.1"/>
</dbReference>
<evidence type="ECO:0000256" key="1">
    <source>
        <dbReference type="SAM" id="MobiDB-lite"/>
    </source>
</evidence>
<feature type="region of interest" description="Disordered" evidence="1">
    <location>
        <begin position="49"/>
        <end position="122"/>
    </location>
</feature>
<organism evidence="2 3">
    <name type="scientific">Rhizobium rhizophilum</name>
    <dbReference type="NCBI Taxonomy" id="1850373"/>
    <lineage>
        <taxon>Bacteria</taxon>
        <taxon>Pseudomonadati</taxon>
        <taxon>Pseudomonadota</taxon>
        <taxon>Alphaproteobacteria</taxon>
        <taxon>Hyphomicrobiales</taxon>
        <taxon>Rhizobiaceae</taxon>
        <taxon>Rhizobium/Agrobacterium group</taxon>
        <taxon>Rhizobium</taxon>
    </lineage>
</organism>
<accession>A0ABY2QWV8</accession>
<name>A0ABY2QWV8_9HYPH</name>
<reference evidence="2 3" key="1">
    <citation type="submission" date="2019-04" db="EMBL/GenBank/DDBJ databases">
        <title>Genome sequence of strain 7209-2.</title>
        <authorList>
            <person name="Gao J."/>
            <person name="Sun J."/>
        </authorList>
    </citation>
    <scope>NUCLEOTIDE SEQUENCE [LARGE SCALE GENOMIC DNA]</scope>
    <source>
        <strain evidence="2 3">7209-2</strain>
    </source>
</reference>
<proteinExistence type="predicted"/>
<evidence type="ECO:0000313" key="3">
    <source>
        <dbReference type="Proteomes" id="UP000309667"/>
    </source>
</evidence>
<feature type="compositionally biased region" description="Basic and acidic residues" evidence="1">
    <location>
        <begin position="93"/>
        <end position="103"/>
    </location>
</feature>
<comment type="caution">
    <text evidence="2">The sequence shown here is derived from an EMBL/GenBank/DDBJ whole genome shotgun (WGS) entry which is preliminary data.</text>
</comment>
<dbReference type="Proteomes" id="UP000309667">
    <property type="component" value="Unassembled WGS sequence"/>
</dbReference>
<feature type="compositionally biased region" description="Basic and acidic residues" evidence="1">
    <location>
        <begin position="1"/>
        <end position="10"/>
    </location>
</feature>
<evidence type="ECO:0000313" key="2">
    <source>
        <dbReference type="EMBL" id="THV15557.1"/>
    </source>
</evidence>
<keyword evidence="3" id="KW-1185">Reference proteome</keyword>